<feature type="domain" description="BetI-type transcriptional repressor C-terminal" evidence="1">
    <location>
        <begin position="20"/>
        <end position="124"/>
    </location>
</feature>
<dbReference type="InterPro" id="IPR036271">
    <property type="entry name" value="Tet_transcr_reg_TetR-rel_C_sf"/>
</dbReference>
<protein>
    <submittedName>
        <fullName evidence="2">TetR family transcriptional regulator C-terminal domain-containing protein</fullName>
    </submittedName>
</protein>
<sequence length="133" mass="15733">MEKQNLFVNKIDFEEFINFALQLLPLDKEREIEFVAWTALVNKSLSNEDMRKVAHDNLLKNYEGIKQVFKLMVDSGIFKATLDINKSTNEFYSFLEGLSQHSLLLRDYYNDKLLKDLVERFVKSNYLDKDLNN</sequence>
<evidence type="ECO:0000313" key="2">
    <source>
        <dbReference type="EMBL" id="HJG97083.1"/>
    </source>
</evidence>
<dbReference type="Proteomes" id="UP000776700">
    <property type="component" value="Unassembled WGS sequence"/>
</dbReference>
<proteinExistence type="predicted"/>
<dbReference type="InterPro" id="IPR039538">
    <property type="entry name" value="BetI_C"/>
</dbReference>
<dbReference type="SUPFAM" id="SSF48498">
    <property type="entry name" value="Tetracyclin repressor-like, C-terminal domain"/>
    <property type="match status" value="1"/>
</dbReference>
<gene>
    <name evidence="2" type="ORF">K8V90_08295</name>
</gene>
<dbReference type="EMBL" id="DYUB01000257">
    <property type="protein sequence ID" value="HJG97083.1"/>
    <property type="molecule type" value="Genomic_DNA"/>
</dbReference>
<comment type="caution">
    <text evidence="2">The sequence shown here is derived from an EMBL/GenBank/DDBJ whole genome shotgun (WGS) entry which is preliminary data.</text>
</comment>
<dbReference type="Gene3D" id="1.10.357.10">
    <property type="entry name" value="Tetracycline Repressor, domain 2"/>
    <property type="match status" value="1"/>
</dbReference>
<accession>A0A921N170</accession>
<evidence type="ECO:0000313" key="3">
    <source>
        <dbReference type="Proteomes" id="UP000776700"/>
    </source>
</evidence>
<name>A0A921N170_9FIRM</name>
<reference evidence="2" key="2">
    <citation type="submission" date="2021-09" db="EMBL/GenBank/DDBJ databases">
        <authorList>
            <person name="Gilroy R."/>
        </authorList>
    </citation>
    <scope>NUCLEOTIDE SEQUENCE</scope>
    <source>
        <strain evidence="2">1277</strain>
    </source>
</reference>
<dbReference type="Pfam" id="PF13977">
    <property type="entry name" value="TetR_C_6"/>
    <property type="match status" value="1"/>
</dbReference>
<organism evidence="2 3">
    <name type="scientific">Romboutsia timonensis</name>
    <dbReference type="NCBI Taxonomy" id="1776391"/>
    <lineage>
        <taxon>Bacteria</taxon>
        <taxon>Bacillati</taxon>
        <taxon>Bacillota</taxon>
        <taxon>Clostridia</taxon>
        <taxon>Peptostreptococcales</taxon>
        <taxon>Peptostreptococcaceae</taxon>
        <taxon>Romboutsia</taxon>
    </lineage>
</organism>
<reference evidence="2" key="1">
    <citation type="journal article" date="2021" name="PeerJ">
        <title>Extensive microbial diversity within the chicken gut microbiome revealed by metagenomics and culture.</title>
        <authorList>
            <person name="Gilroy R."/>
            <person name="Ravi A."/>
            <person name="Getino M."/>
            <person name="Pursley I."/>
            <person name="Horton D.L."/>
            <person name="Alikhan N.F."/>
            <person name="Baker D."/>
            <person name="Gharbi K."/>
            <person name="Hall N."/>
            <person name="Watson M."/>
            <person name="Adriaenssens E.M."/>
            <person name="Foster-Nyarko E."/>
            <person name="Jarju S."/>
            <person name="Secka A."/>
            <person name="Antonio M."/>
            <person name="Oren A."/>
            <person name="Chaudhuri R.R."/>
            <person name="La Ragione R."/>
            <person name="Hildebrand F."/>
            <person name="Pallen M.J."/>
        </authorList>
    </citation>
    <scope>NUCLEOTIDE SEQUENCE</scope>
    <source>
        <strain evidence="2">1277</strain>
    </source>
</reference>
<dbReference type="AlphaFoldDB" id="A0A921N170"/>
<evidence type="ECO:0000259" key="1">
    <source>
        <dbReference type="Pfam" id="PF13977"/>
    </source>
</evidence>